<evidence type="ECO:0000256" key="4">
    <source>
        <dbReference type="ARBA" id="ARBA00022816"/>
    </source>
</evidence>
<keyword evidence="4 9" id="KW-0509">mRNA transport</keyword>
<dbReference type="RefSeq" id="XP_056035146.1">
    <property type="nucleotide sequence ID" value="XM_056180994.1"/>
</dbReference>
<keyword evidence="8 9" id="KW-0539">Nucleus</keyword>
<keyword evidence="7 9" id="KW-0906">Nuclear pore complex</keyword>
<evidence type="ECO:0000256" key="6">
    <source>
        <dbReference type="ARBA" id="ARBA00023010"/>
    </source>
</evidence>
<dbReference type="InterPro" id="IPR011502">
    <property type="entry name" value="Nucleoporin_Nup85"/>
</dbReference>
<dbReference type="GO" id="GO:0045893">
    <property type="term" value="P:positive regulation of DNA-templated transcription"/>
    <property type="evidence" value="ECO:0007669"/>
    <property type="project" value="TreeGrafter"/>
</dbReference>
<dbReference type="GO" id="GO:0017056">
    <property type="term" value="F:structural constituent of nuclear pore"/>
    <property type="evidence" value="ECO:0007669"/>
    <property type="project" value="TreeGrafter"/>
</dbReference>
<proteinExistence type="inferred from homology"/>
<dbReference type="GO" id="GO:0006406">
    <property type="term" value="P:mRNA export from nucleus"/>
    <property type="evidence" value="ECO:0007669"/>
    <property type="project" value="TreeGrafter"/>
</dbReference>
<comment type="similarity">
    <text evidence="2 9">Belongs to the nucleoporin Nup85 family.</text>
</comment>
<reference evidence="10 11" key="1">
    <citation type="journal article" date="2023" name="G3 (Bethesda)">
        <title>A high-quality reference genome for the fission yeast Schizosaccharomyces osmophilus.</title>
        <authorList>
            <person name="Jia G.S."/>
            <person name="Zhang W.C."/>
            <person name="Liang Y."/>
            <person name="Liu X.H."/>
            <person name="Rhind N."/>
            <person name="Pidoux A."/>
            <person name="Brysch-Herzberg M."/>
            <person name="Du L.L."/>
        </authorList>
    </citation>
    <scope>NUCLEOTIDE SEQUENCE [LARGE SCALE GENOMIC DNA]</scope>
    <source>
        <strain evidence="10 11">CBS 15793</strain>
    </source>
</reference>
<evidence type="ECO:0000256" key="8">
    <source>
        <dbReference type="ARBA" id="ARBA00023242"/>
    </source>
</evidence>
<accession>A0AAE9W7E3</accession>
<evidence type="ECO:0000256" key="1">
    <source>
        <dbReference type="ARBA" id="ARBA00004567"/>
    </source>
</evidence>
<evidence type="ECO:0000256" key="9">
    <source>
        <dbReference type="RuleBase" id="RU365073"/>
    </source>
</evidence>
<protein>
    <recommendedName>
        <fullName evidence="9">Nuclear pore complex protein Nup85</fullName>
    </recommendedName>
</protein>
<evidence type="ECO:0000256" key="3">
    <source>
        <dbReference type="ARBA" id="ARBA00022448"/>
    </source>
</evidence>
<comment type="function">
    <text evidence="9">Functions as a component of the nuclear pore complex (NPC).</text>
</comment>
<keyword evidence="3 9" id="KW-0813">Transport</keyword>
<dbReference type="EMBL" id="CP115611">
    <property type="protein sequence ID" value="WBW70903.1"/>
    <property type="molecule type" value="Genomic_DNA"/>
</dbReference>
<comment type="subcellular location">
    <subcellularLocation>
        <location evidence="1 9">Nucleus</location>
        <location evidence="1 9">Nuclear pore complex</location>
    </subcellularLocation>
</comment>
<keyword evidence="6 9" id="KW-0811">Translocation</keyword>
<keyword evidence="5 9" id="KW-0653">Protein transport</keyword>
<dbReference type="KEGG" id="som:SOMG_02202"/>
<dbReference type="GO" id="GO:0031080">
    <property type="term" value="C:nuclear pore outer ring"/>
    <property type="evidence" value="ECO:0007669"/>
    <property type="project" value="TreeGrafter"/>
</dbReference>
<dbReference type="Proteomes" id="UP001212411">
    <property type="component" value="Chromosome 1"/>
</dbReference>
<evidence type="ECO:0000256" key="5">
    <source>
        <dbReference type="ARBA" id="ARBA00022927"/>
    </source>
</evidence>
<dbReference type="GO" id="GO:0031965">
    <property type="term" value="C:nuclear membrane"/>
    <property type="evidence" value="ECO:0007669"/>
    <property type="project" value="UniProtKB-UniRule"/>
</dbReference>
<dbReference type="GeneID" id="80875683"/>
<evidence type="ECO:0000313" key="10">
    <source>
        <dbReference type="EMBL" id="WBW70903.1"/>
    </source>
</evidence>
<keyword evidence="11" id="KW-1185">Reference proteome</keyword>
<comment type="subunit">
    <text evidence="9">Component of the nuclear pore complex (NPC).</text>
</comment>
<evidence type="ECO:0000313" key="11">
    <source>
        <dbReference type="Proteomes" id="UP001212411"/>
    </source>
</evidence>
<evidence type="ECO:0000256" key="2">
    <source>
        <dbReference type="ARBA" id="ARBA00005573"/>
    </source>
</evidence>
<dbReference type="PANTHER" id="PTHR13373">
    <property type="entry name" value="FROUNT PROTEIN-RELATED"/>
    <property type="match status" value="1"/>
</dbReference>
<dbReference type="AlphaFoldDB" id="A0AAE9W7E3"/>
<name>A0AAE9W7E3_9SCHI</name>
<dbReference type="GO" id="GO:0006606">
    <property type="term" value="P:protein import into nucleus"/>
    <property type="evidence" value="ECO:0007669"/>
    <property type="project" value="TreeGrafter"/>
</dbReference>
<dbReference type="PANTHER" id="PTHR13373:SF21">
    <property type="entry name" value="NUCLEAR PORE COMPLEX PROTEIN NUP85"/>
    <property type="match status" value="1"/>
</dbReference>
<evidence type="ECO:0000256" key="7">
    <source>
        <dbReference type="ARBA" id="ARBA00023132"/>
    </source>
</evidence>
<sequence length="672" mass="76910">MNTPEDAINTIYHFEDAPIESGNLSTWSSNERTAGFTLHPYTLRGSTFITSKQSTLDDAKSSGPFEEAEGNIYEIQQPSPLIEPTELLISWYELWEELQDVSLKPTMNDELNQLVLVQFYGKISSLFRSKINQVLECFQTQINNGQKELQPSLDTLWEIESAWRCAEAIYFPSSSPYTLATAIMDWVNSYDPQPIAEDGLEIMTYRIPFQHPSFWFYVNKTAIRGLFQQTISCLESSALVKELPTLENTISDLVDILKYCPCLHQKSIRSTFDFEKRWKVWRSRIAHLRQTIMNRGDIPTEVQQSLLSLLNILSGNKEEIKANCSYWQEYFSALAFLYDPLDCKNPAQVSILYQMSTAQDSHFYGDSTLEFEKLCVALCNNQPLDAIQHSYMLDVGFAVHLADFLHKTGYIKEYFTEELPVTLREHLLLEYGETILETKGIWQVAFAYWKHVPGYGHQRIKSLISRVPLHNIVEKDEALTICHELDLQVEAQSVMSHWATNLIAEGAYGEALIILDKACDYTTMNRVTWEIFNLCLENQNPIDAAEDETLYDLLSSPRICASTLASILSPAAAIHQYFLCKESEDSRQAGELLIGVLKMINSPNFYQEKLLKELLEFTRNTKNHQTISLASAFDCIACLEDHERNISDSKLVRDIRIQLASIVSWNFLNAVK</sequence>
<keyword evidence="9" id="KW-0472">Membrane</keyword>
<organism evidence="10 11">
    <name type="scientific">Schizosaccharomyces osmophilus</name>
    <dbReference type="NCBI Taxonomy" id="2545709"/>
    <lineage>
        <taxon>Eukaryota</taxon>
        <taxon>Fungi</taxon>
        <taxon>Dikarya</taxon>
        <taxon>Ascomycota</taxon>
        <taxon>Taphrinomycotina</taxon>
        <taxon>Schizosaccharomycetes</taxon>
        <taxon>Schizosaccharomycetales</taxon>
        <taxon>Schizosaccharomycetaceae</taxon>
        <taxon>Schizosaccharomyces</taxon>
    </lineage>
</organism>
<dbReference type="Pfam" id="PF07575">
    <property type="entry name" value="Nucleopor_Nup85"/>
    <property type="match status" value="1"/>
</dbReference>
<gene>
    <name evidence="10" type="primary">nup85</name>
    <name evidence="10" type="ORF">SOMG_02202</name>
</gene>